<feature type="domain" description="Antitoxin FitA-like ribbon-helix-helix" evidence="1">
    <location>
        <begin position="6"/>
        <end position="43"/>
    </location>
</feature>
<reference evidence="3" key="1">
    <citation type="journal article" date="2019" name="Int. J. Syst. Evol. Microbiol.">
        <title>The Global Catalogue of Microorganisms (GCM) 10K type strain sequencing project: providing services to taxonomists for standard genome sequencing and annotation.</title>
        <authorList>
            <consortium name="The Broad Institute Genomics Platform"/>
            <consortium name="The Broad Institute Genome Sequencing Center for Infectious Disease"/>
            <person name="Wu L."/>
            <person name="Ma J."/>
        </authorList>
    </citation>
    <scope>NUCLEOTIDE SEQUENCE [LARGE SCALE GENOMIC DNA]</scope>
    <source>
        <strain evidence="3">NBRC 110608</strain>
    </source>
</reference>
<keyword evidence="3" id="KW-1185">Reference proteome</keyword>
<evidence type="ECO:0000313" key="3">
    <source>
        <dbReference type="Proteomes" id="UP001321421"/>
    </source>
</evidence>
<dbReference type="InterPro" id="IPR010985">
    <property type="entry name" value="Ribbon_hlx_hlx"/>
</dbReference>
<sequence>MIDVSSIVVRGLDESVKARLAAQAKQHGRSMEAEVRDILTKAATRPNIGLALLEAGQATGGVEELPVPERADTARAADFS</sequence>
<dbReference type="EMBL" id="AP027735">
    <property type="protein sequence ID" value="BDZ57051.1"/>
    <property type="molecule type" value="Genomic_DNA"/>
</dbReference>
<protein>
    <submittedName>
        <fullName evidence="2">Plasmid stabilization protein</fullName>
    </submittedName>
</protein>
<name>A0ABM8H860_9MICO</name>
<accession>A0ABM8H860</accession>
<evidence type="ECO:0000259" key="1">
    <source>
        <dbReference type="Pfam" id="PF22513"/>
    </source>
</evidence>
<organism evidence="2 3">
    <name type="scientific">Barrientosiimonas endolithica</name>
    <dbReference type="NCBI Taxonomy" id="1535208"/>
    <lineage>
        <taxon>Bacteria</taxon>
        <taxon>Bacillati</taxon>
        <taxon>Actinomycetota</taxon>
        <taxon>Actinomycetes</taxon>
        <taxon>Micrococcales</taxon>
        <taxon>Dermacoccaceae</taxon>
        <taxon>Barrientosiimonas</taxon>
    </lineage>
</organism>
<proteinExistence type="predicted"/>
<dbReference type="SUPFAM" id="SSF47598">
    <property type="entry name" value="Ribbon-helix-helix"/>
    <property type="match status" value="1"/>
</dbReference>
<dbReference type="Gene3D" id="1.10.1220.10">
    <property type="entry name" value="Met repressor-like"/>
    <property type="match status" value="1"/>
</dbReference>
<evidence type="ECO:0000313" key="2">
    <source>
        <dbReference type="EMBL" id="BDZ57051.1"/>
    </source>
</evidence>
<dbReference type="InterPro" id="IPR013321">
    <property type="entry name" value="Arc_rbn_hlx_hlx"/>
</dbReference>
<dbReference type="Proteomes" id="UP001321421">
    <property type="component" value="Chromosome"/>
</dbReference>
<dbReference type="InterPro" id="IPR053853">
    <property type="entry name" value="FitA-like_RHH"/>
</dbReference>
<dbReference type="Pfam" id="PF22513">
    <property type="entry name" value="FitA-like_RHH"/>
    <property type="match status" value="1"/>
</dbReference>
<gene>
    <name evidence="2" type="ORF">GCM10025872_07080</name>
</gene>